<evidence type="ECO:0000256" key="6">
    <source>
        <dbReference type="SAM" id="Phobius"/>
    </source>
</evidence>
<dbReference type="GO" id="GO:0005886">
    <property type="term" value="C:plasma membrane"/>
    <property type="evidence" value="ECO:0007669"/>
    <property type="project" value="UniProtKB-SubCell"/>
</dbReference>
<feature type="transmembrane region" description="Helical" evidence="6">
    <location>
        <begin position="317"/>
        <end position="339"/>
    </location>
</feature>
<reference evidence="8" key="1">
    <citation type="submission" date="2024-07" db="EMBL/GenBank/DDBJ databases">
        <authorList>
            <person name="fu j."/>
        </authorList>
    </citation>
    <scope>NUCLEOTIDE SEQUENCE</scope>
    <source>
        <strain evidence="8">P10A9</strain>
    </source>
</reference>
<feature type="transmembrane region" description="Helical" evidence="6">
    <location>
        <begin position="540"/>
        <end position="562"/>
    </location>
</feature>
<feature type="transmembrane region" description="Helical" evidence="6">
    <location>
        <begin position="63"/>
        <end position="81"/>
    </location>
</feature>
<feature type="domain" description="ComEC/Rec2-related protein" evidence="7">
    <location>
        <begin position="296"/>
        <end position="560"/>
    </location>
</feature>
<dbReference type="NCBIfam" id="TIGR00360">
    <property type="entry name" value="ComEC_N-term"/>
    <property type="match status" value="1"/>
</dbReference>
<feature type="transmembrane region" description="Helical" evidence="6">
    <location>
        <begin position="87"/>
        <end position="110"/>
    </location>
</feature>
<dbReference type="EMBL" id="CP163302">
    <property type="protein sequence ID" value="XDP43639.1"/>
    <property type="molecule type" value="Genomic_DNA"/>
</dbReference>
<organism evidence="8">
    <name type="scientific">Sinomonas puerhi</name>
    <dbReference type="NCBI Taxonomy" id="3238584"/>
    <lineage>
        <taxon>Bacteria</taxon>
        <taxon>Bacillati</taxon>
        <taxon>Actinomycetota</taxon>
        <taxon>Actinomycetes</taxon>
        <taxon>Micrococcales</taxon>
        <taxon>Micrococcaceae</taxon>
        <taxon>Sinomonas</taxon>
    </lineage>
</organism>
<name>A0AB39KYD2_9MICC</name>
<evidence type="ECO:0000313" key="8">
    <source>
        <dbReference type="EMBL" id="XDP43639.1"/>
    </source>
</evidence>
<dbReference type="KEGG" id="spue:AB5L97_09895"/>
<feature type="transmembrane region" description="Helical" evidence="6">
    <location>
        <begin position="441"/>
        <end position="466"/>
    </location>
</feature>
<evidence type="ECO:0000256" key="1">
    <source>
        <dbReference type="ARBA" id="ARBA00004651"/>
    </source>
</evidence>
<evidence type="ECO:0000256" key="5">
    <source>
        <dbReference type="ARBA" id="ARBA00023136"/>
    </source>
</evidence>
<feature type="transmembrane region" description="Helical" evidence="6">
    <location>
        <begin position="346"/>
        <end position="364"/>
    </location>
</feature>
<feature type="transmembrane region" description="Helical" evidence="6">
    <location>
        <begin position="473"/>
        <end position="498"/>
    </location>
</feature>
<dbReference type="AlphaFoldDB" id="A0AB39KYD2"/>
<protein>
    <submittedName>
        <fullName evidence="8">ComEC/Rec2 family competence protein</fullName>
    </submittedName>
</protein>
<dbReference type="PANTHER" id="PTHR30619:SF7">
    <property type="entry name" value="BETA-LACTAMASE DOMAIN PROTEIN"/>
    <property type="match status" value="1"/>
</dbReference>
<dbReference type="PANTHER" id="PTHR30619">
    <property type="entry name" value="DNA INTERNALIZATION/COMPETENCE PROTEIN COMEC/REC2"/>
    <property type="match status" value="1"/>
</dbReference>
<dbReference type="Pfam" id="PF03772">
    <property type="entry name" value="Competence"/>
    <property type="match status" value="1"/>
</dbReference>
<feature type="transmembrane region" description="Helical" evidence="6">
    <location>
        <begin position="504"/>
        <end position="528"/>
    </location>
</feature>
<proteinExistence type="predicted"/>
<keyword evidence="4 6" id="KW-1133">Transmembrane helix</keyword>
<comment type="subcellular location">
    <subcellularLocation>
        <location evidence="1">Cell membrane</location>
        <topology evidence="1">Multi-pass membrane protein</topology>
    </subcellularLocation>
</comment>
<sequence>MSDERREAWNRYREAAVSGARPRVEADAATTLVEQLRLRAAQWWSVDPVAGHTRSGRWRDLRLVPVGAAAWLGAALAPAIGPSATRAGLLASTLAVAAGALAIALVVSVVKGRVAARRRGLSARLKRSVPAAVLTACTAIALAAGLGAAAGHHAAEHSGPAGELLDRGGQTVATVEVTGEPNQQRQRGTFGSGPRFAAEGRLLQATDGGRSFTASASIRLVGGAEMARVRSGTTIEVAGRIVPADQPGRTALLSVSSRPRVVESDAARRQVGALRESLRRSSEWLWPDAAGLLPGMTVGDTAALPVELEDAMRDVGLGHLTAVSGANFTLLLALVLLGLRSLRASRAMVLIGCALAVIGFTVIVGPEPSVLRAAAMGTVGLVALVSGRAGRSCSAVSSAVLVLVLAQPPLALSMGFLLSVAATLGIALLGPPLTQMLAARFPAWLALAVAVPLSAQLTCGPLMVLIQPSFLSLSLVANVASTPFVPVVTVAGTLALATCAWCPPVALLAVGVGGAGAQAIALTARMLAGLPGATLRWPEGVGGAVAMAAVSGLNAALLWATLLPSGQAAVRLLACRIIRLARAALACTASGLGVTVRRGRVER</sequence>
<keyword evidence="2" id="KW-1003">Cell membrane</keyword>
<dbReference type="InterPro" id="IPR004477">
    <property type="entry name" value="ComEC_N"/>
</dbReference>
<accession>A0AB39KYD2</accession>
<gene>
    <name evidence="8" type="ORF">AB5L97_09895</name>
</gene>
<evidence type="ECO:0000256" key="2">
    <source>
        <dbReference type="ARBA" id="ARBA00022475"/>
    </source>
</evidence>
<keyword evidence="5 6" id="KW-0472">Membrane</keyword>
<evidence type="ECO:0000259" key="7">
    <source>
        <dbReference type="Pfam" id="PF03772"/>
    </source>
</evidence>
<dbReference type="RefSeq" id="WP_369044589.1">
    <property type="nucleotide sequence ID" value="NZ_CP163302.1"/>
</dbReference>
<evidence type="ECO:0000256" key="4">
    <source>
        <dbReference type="ARBA" id="ARBA00022989"/>
    </source>
</evidence>
<feature type="transmembrane region" description="Helical" evidence="6">
    <location>
        <begin position="399"/>
        <end position="429"/>
    </location>
</feature>
<evidence type="ECO:0000256" key="3">
    <source>
        <dbReference type="ARBA" id="ARBA00022692"/>
    </source>
</evidence>
<feature type="transmembrane region" description="Helical" evidence="6">
    <location>
        <begin position="131"/>
        <end position="150"/>
    </location>
</feature>
<keyword evidence="3 6" id="KW-0812">Transmembrane</keyword>
<dbReference type="InterPro" id="IPR052159">
    <property type="entry name" value="Competence_DNA_uptake"/>
</dbReference>